<comment type="caution">
    <text evidence="2">The sequence shown here is derived from an EMBL/GenBank/DDBJ whole genome shotgun (WGS) entry which is preliminary data.</text>
</comment>
<keyword evidence="1" id="KW-1133">Transmembrane helix</keyword>
<evidence type="ECO:0000313" key="2">
    <source>
        <dbReference type="EMBL" id="KAF5942012.1"/>
    </source>
</evidence>
<protein>
    <submittedName>
        <fullName evidence="2">Uncharacterized protein</fullName>
    </submittedName>
</protein>
<sequence>MDVYEFNDKLAVNAFIKFVIKRSAGSVTCISIPDCCTEEAFRYVADECPDLRVLLLPLTPDHDYRRCYQPYDYLLNIPSLVRSFQMEEVLAQINIHCKNFIGLDITKADIGDFEASAIVTLLPNIKQLYLRNATMEKEHLVMILKGCKELEYVDVSKCIGFDYQNANQVPVDIKQPLARAVTFTMAVITIQVLIIIIFIGTTVHVITIIVAVINIIVLIVAEIKIHIVLIVAVINIIKQA</sequence>
<dbReference type="InterPro" id="IPR032675">
    <property type="entry name" value="LRR_dom_sf"/>
</dbReference>
<evidence type="ECO:0000256" key="1">
    <source>
        <dbReference type="SAM" id="Phobius"/>
    </source>
</evidence>
<dbReference type="SUPFAM" id="SSF52047">
    <property type="entry name" value="RNI-like"/>
    <property type="match status" value="1"/>
</dbReference>
<keyword evidence="1" id="KW-0812">Transmembrane</keyword>
<proteinExistence type="predicted"/>
<evidence type="ECO:0000313" key="3">
    <source>
        <dbReference type="Proteomes" id="UP000593564"/>
    </source>
</evidence>
<reference evidence="3" key="1">
    <citation type="journal article" date="2020" name="Nat. Commun.">
        <title>Genome assembly of wild tea tree DASZ reveals pedigree and selection history of tea varieties.</title>
        <authorList>
            <person name="Zhang W."/>
            <person name="Zhang Y."/>
            <person name="Qiu H."/>
            <person name="Guo Y."/>
            <person name="Wan H."/>
            <person name="Zhang X."/>
            <person name="Scossa F."/>
            <person name="Alseekh S."/>
            <person name="Zhang Q."/>
            <person name="Wang P."/>
            <person name="Xu L."/>
            <person name="Schmidt M.H."/>
            <person name="Jia X."/>
            <person name="Li D."/>
            <person name="Zhu A."/>
            <person name="Guo F."/>
            <person name="Chen W."/>
            <person name="Ni D."/>
            <person name="Usadel B."/>
            <person name="Fernie A.R."/>
            <person name="Wen W."/>
        </authorList>
    </citation>
    <scope>NUCLEOTIDE SEQUENCE [LARGE SCALE GENOMIC DNA]</scope>
    <source>
        <strain evidence="3">cv. G240</strain>
    </source>
</reference>
<dbReference type="AlphaFoldDB" id="A0A7J7GMJ0"/>
<keyword evidence="1" id="KW-0472">Membrane</keyword>
<name>A0A7J7GMJ0_CAMSI</name>
<feature type="transmembrane region" description="Helical" evidence="1">
    <location>
        <begin position="180"/>
        <end position="199"/>
    </location>
</feature>
<dbReference type="Gene3D" id="3.80.10.10">
    <property type="entry name" value="Ribonuclease Inhibitor"/>
    <property type="match status" value="1"/>
</dbReference>
<accession>A0A7J7GMJ0</accession>
<dbReference type="EMBL" id="JACBKZ010000009">
    <property type="protein sequence ID" value="KAF5942012.1"/>
    <property type="molecule type" value="Genomic_DNA"/>
</dbReference>
<dbReference type="Proteomes" id="UP000593564">
    <property type="component" value="Unassembled WGS sequence"/>
</dbReference>
<keyword evidence="3" id="KW-1185">Reference proteome</keyword>
<dbReference type="PANTHER" id="PTHR38926">
    <property type="entry name" value="F-BOX DOMAIN CONTAINING PROTEIN, EXPRESSED"/>
    <property type="match status" value="1"/>
</dbReference>
<reference evidence="2 3" key="2">
    <citation type="submission" date="2020-07" db="EMBL/GenBank/DDBJ databases">
        <title>Genome assembly of wild tea tree DASZ reveals pedigree and selection history of tea varieties.</title>
        <authorList>
            <person name="Zhang W."/>
        </authorList>
    </citation>
    <scope>NUCLEOTIDE SEQUENCE [LARGE SCALE GENOMIC DNA]</scope>
    <source>
        <strain evidence="3">cv. G240</strain>
        <tissue evidence="2">Leaf</tissue>
    </source>
</reference>
<feature type="transmembrane region" description="Helical" evidence="1">
    <location>
        <begin position="205"/>
        <end position="237"/>
    </location>
</feature>
<organism evidence="2 3">
    <name type="scientific">Camellia sinensis</name>
    <name type="common">Tea plant</name>
    <name type="synonym">Thea sinensis</name>
    <dbReference type="NCBI Taxonomy" id="4442"/>
    <lineage>
        <taxon>Eukaryota</taxon>
        <taxon>Viridiplantae</taxon>
        <taxon>Streptophyta</taxon>
        <taxon>Embryophyta</taxon>
        <taxon>Tracheophyta</taxon>
        <taxon>Spermatophyta</taxon>
        <taxon>Magnoliopsida</taxon>
        <taxon>eudicotyledons</taxon>
        <taxon>Gunneridae</taxon>
        <taxon>Pentapetalae</taxon>
        <taxon>asterids</taxon>
        <taxon>Ericales</taxon>
        <taxon>Theaceae</taxon>
        <taxon>Camellia</taxon>
    </lineage>
</organism>
<gene>
    <name evidence="2" type="ORF">HYC85_019654</name>
</gene>
<dbReference type="PANTHER" id="PTHR38926:SF5">
    <property type="entry name" value="F-BOX AND LEUCINE-RICH REPEAT PROTEIN 6"/>
    <property type="match status" value="1"/>
</dbReference>